<evidence type="ECO:0000313" key="3">
    <source>
        <dbReference type="EMBL" id="KGM07174.1"/>
    </source>
</evidence>
<dbReference type="Pfam" id="PF08378">
    <property type="entry name" value="NERD"/>
    <property type="match status" value="1"/>
</dbReference>
<dbReference type="AlphaFoldDB" id="A0A0A0BJ99"/>
<keyword evidence="1" id="KW-0472">Membrane</keyword>
<proteinExistence type="predicted"/>
<accession>A0A0A0BJ99</accession>
<evidence type="ECO:0000259" key="2">
    <source>
        <dbReference type="PROSITE" id="PS50965"/>
    </source>
</evidence>
<dbReference type="EMBL" id="JRQD01000002">
    <property type="protein sequence ID" value="KGM07174.1"/>
    <property type="molecule type" value="Genomic_DNA"/>
</dbReference>
<dbReference type="RefSeq" id="WP_036312294.1">
    <property type="nucleotide sequence ID" value="NZ_JRQD01000002.1"/>
</dbReference>
<keyword evidence="1" id="KW-0812">Transmembrane</keyword>
<feature type="transmembrane region" description="Helical" evidence="1">
    <location>
        <begin position="29"/>
        <end position="47"/>
    </location>
</feature>
<evidence type="ECO:0000256" key="1">
    <source>
        <dbReference type="SAM" id="Phobius"/>
    </source>
</evidence>
<gene>
    <name evidence="3" type="ORF">LP43_0782</name>
</gene>
<dbReference type="InterPro" id="IPR011528">
    <property type="entry name" value="NERD"/>
</dbReference>
<comment type="caution">
    <text evidence="3">The sequence shown here is derived from an EMBL/GenBank/DDBJ whole genome shotgun (WGS) entry which is preliminary data.</text>
</comment>
<dbReference type="Proteomes" id="UP000029999">
    <property type="component" value="Unassembled WGS sequence"/>
</dbReference>
<dbReference type="PROSITE" id="PS50965">
    <property type="entry name" value="NERD"/>
    <property type="match status" value="1"/>
</dbReference>
<organism evidence="3 4">
    <name type="scientific">Methylophaga thiooxydans</name>
    <dbReference type="NCBI Taxonomy" id="392484"/>
    <lineage>
        <taxon>Bacteria</taxon>
        <taxon>Pseudomonadati</taxon>
        <taxon>Pseudomonadota</taxon>
        <taxon>Gammaproteobacteria</taxon>
        <taxon>Thiotrichales</taxon>
        <taxon>Piscirickettsiaceae</taxon>
        <taxon>Methylophaga</taxon>
    </lineage>
</organism>
<keyword evidence="1" id="KW-1133">Transmembrane helix</keyword>
<sequence length="257" mass="28945">MKSPLKDNPLHNPAESLDKEIDKVINEEAVVYLLICGFFILITLLEWVKWVSDTKPNPVLWSILTVIVIPYCTYRVLAIRKKVKRLRLGRDGEKVVGQYLETLRETSAKVFHDIPAKGFNLDHVVIAKSGIYVIETKTYSKPASGAPKLVFTGKQLKFNTGVITDKPVIQVQAACNWLCDLLKQSTGKSFPVKPVIVFPGWFIEPTSEARSSDVWVLNPKGLPTFISNSADRMNSDEMSMAAYHLSRYVRTYGEKAK</sequence>
<name>A0A0A0BJ99_9GAMM</name>
<evidence type="ECO:0000313" key="4">
    <source>
        <dbReference type="Proteomes" id="UP000029999"/>
    </source>
</evidence>
<protein>
    <recommendedName>
        <fullName evidence="2">NERD domain-containing protein</fullName>
    </recommendedName>
</protein>
<feature type="domain" description="NERD" evidence="2">
    <location>
        <begin position="88"/>
        <end position="205"/>
    </location>
</feature>
<reference evidence="3 4" key="1">
    <citation type="submission" date="2014-09" db="EMBL/GenBank/DDBJ databases">
        <authorList>
            <person name="Grob C."/>
            <person name="Taubert M."/>
            <person name="Howat A.M."/>
            <person name="Burns O.J."/>
            <person name="Dixon J.L."/>
            <person name="Chen Y."/>
            <person name="Murrell J.C."/>
        </authorList>
    </citation>
    <scope>NUCLEOTIDE SEQUENCE [LARGE SCALE GENOMIC DNA]</scope>
    <source>
        <strain evidence="3">L4</strain>
    </source>
</reference>
<feature type="transmembrane region" description="Helical" evidence="1">
    <location>
        <begin position="59"/>
        <end position="77"/>
    </location>
</feature>